<dbReference type="GO" id="GO:0016020">
    <property type="term" value="C:membrane"/>
    <property type="evidence" value="ECO:0007669"/>
    <property type="project" value="UniProtKB-SubCell"/>
</dbReference>
<evidence type="ECO:0000259" key="12">
    <source>
        <dbReference type="Pfam" id="PF08263"/>
    </source>
</evidence>
<keyword evidence="14" id="KW-1185">Reference proteome</keyword>
<keyword evidence="8 10" id="KW-0472">Membrane</keyword>
<comment type="subcellular location">
    <subcellularLocation>
        <location evidence="1">Membrane</location>
        <topology evidence="1">Single-pass type I membrane protein</topology>
    </subcellularLocation>
</comment>
<dbReference type="PANTHER" id="PTHR48063">
    <property type="entry name" value="LRR RECEPTOR-LIKE KINASE"/>
    <property type="match status" value="1"/>
</dbReference>
<dbReference type="Pfam" id="PF08263">
    <property type="entry name" value="LRRNT_2"/>
    <property type="match status" value="1"/>
</dbReference>
<dbReference type="FunFam" id="3.80.10.10:FF:000111">
    <property type="entry name" value="LRR receptor-like serine/threonine-protein kinase ERECTA"/>
    <property type="match status" value="1"/>
</dbReference>
<dbReference type="InterPro" id="IPR001611">
    <property type="entry name" value="Leu-rich_rpt"/>
</dbReference>
<dbReference type="Pfam" id="PF00560">
    <property type="entry name" value="LRR_1"/>
    <property type="match status" value="5"/>
</dbReference>
<dbReference type="PANTHER" id="PTHR48063:SF101">
    <property type="entry name" value="LRR RECEPTOR-LIKE SERINE_THREONINE-PROTEIN KINASE FLS2"/>
    <property type="match status" value="1"/>
</dbReference>
<dbReference type="PRINTS" id="PR00019">
    <property type="entry name" value="LEURICHRPT"/>
</dbReference>
<comment type="caution">
    <text evidence="13">The sequence shown here is derived from an EMBL/GenBank/DDBJ whole genome shotgun (WGS) entry which is preliminary data.</text>
</comment>
<feature type="transmembrane region" description="Helical" evidence="10">
    <location>
        <begin position="662"/>
        <end position="683"/>
    </location>
</feature>
<evidence type="ECO:0000256" key="1">
    <source>
        <dbReference type="ARBA" id="ARBA00004479"/>
    </source>
</evidence>
<feature type="domain" description="Leucine-rich repeat-containing N-terminal plant-type" evidence="12">
    <location>
        <begin position="47"/>
        <end position="87"/>
    </location>
</feature>
<dbReference type="Pfam" id="PF13855">
    <property type="entry name" value="LRR_8"/>
    <property type="match status" value="1"/>
</dbReference>
<dbReference type="InterPro" id="IPR032675">
    <property type="entry name" value="LRR_dom_sf"/>
</dbReference>
<evidence type="ECO:0000256" key="2">
    <source>
        <dbReference type="ARBA" id="ARBA00009592"/>
    </source>
</evidence>
<organism evidence="13 14">
    <name type="scientific">Cinchona calisaya</name>
    <dbReference type="NCBI Taxonomy" id="153742"/>
    <lineage>
        <taxon>Eukaryota</taxon>
        <taxon>Viridiplantae</taxon>
        <taxon>Streptophyta</taxon>
        <taxon>Embryophyta</taxon>
        <taxon>Tracheophyta</taxon>
        <taxon>Spermatophyta</taxon>
        <taxon>Magnoliopsida</taxon>
        <taxon>eudicotyledons</taxon>
        <taxon>Gunneridae</taxon>
        <taxon>Pentapetalae</taxon>
        <taxon>asterids</taxon>
        <taxon>lamiids</taxon>
        <taxon>Gentianales</taxon>
        <taxon>Rubiaceae</taxon>
        <taxon>Cinchonoideae</taxon>
        <taxon>Cinchoneae</taxon>
        <taxon>Cinchona</taxon>
    </lineage>
</organism>
<proteinExistence type="inferred from homology"/>
<protein>
    <recommendedName>
        <fullName evidence="12">Leucine-rich repeat-containing N-terminal plant-type domain-containing protein</fullName>
    </recommendedName>
</protein>
<evidence type="ECO:0000256" key="3">
    <source>
        <dbReference type="ARBA" id="ARBA00022614"/>
    </source>
</evidence>
<dbReference type="InterPro" id="IPR046956">
    <property type="entry name" value="RLP23-like"/>
</dbReference>
<keyword evidence="9" id="KW-0325">Glycoprotein</keyword>
<evidence type="ECO:0000256" key="9">
    <source>
        <dbReference type="ARBA" id="ARBA00023180"/>
    </source>
</evidence>
<accession>A0ABD2ZPN3</accession>
<sequence length="715" mass="79160">MFSNSMYLLLVTVIILLFTLRCTCTTGTGLLSPKLGNGTMIVKCIEKERLALLKLKEELVDEHGRLSSWRADEQYKDCCLWYGIQCDNATGHVTVLDLHGSSGNNKSLSGKISPSLLELEDLEYLDLSFNDFSFKQVPEFIGSLSKLTHLNFASASFSGLISEAHLLNLSRLQVLNLSFNSNLTLDLGNDWIPPFQLDTIALARVKMGSPFPGWLQSQRNFSYIDMSYAGISDTIPIWFWDTSPRMEFLNLSYNHIYGVLPDLSSKFASHPRIDLSSNDLSGELPSFPRDVKFLDLSKNKFRGSIYSFCNNAGYIPYLDLSNNFLSGELANCLVDGIYGLFYFNLANNNFSGNISIACERNRMLQALHLRNNYFTGEIPTALINCQILKVIDLGGNKLSGKIPDWITGVSFPQLVVLSLRSNEFHGTLPSVLCSLTSIQILDLSLNNISGPIPKCLNNLTALTVEGSSNATIPIMYDGGPDITPGKGLILRDTQFSPASAFLIWKGLVSEYRNSLGLVKMIDLSSNYLDGEIPEQVTSLKGLIGLNLSSNNLVGSIPTNLYQLRLLNFLDLSHNHLSGSIPSTLSELSHLGVLNLSYNNLSGRIPSKGHSLTFDNSSYLGNSQLCGLPLTLLCPGDTNTSTGGDEDGMNDHEPLDELFNEGFYISMALGFMFGFWGLIGSLVLNNTFRHKFFKFISKFEDWLYVKLALGKARLHR</sequence>
<dbReference type="SUPFAM" id="SSF52058">
    <property type="entry name" value="L domain-like"/>
    <property type="match status" value="2"/>
</dbReference>
<evidence type="ECO:0000256" key="11">
    <source>
        <dbReference type="SAM" id="SignalP"/>
    </source>
</evidence>
<evidence type="ECO:0000256" key="5">
    <source>
        <dbReference type="ARBA" id="ARBA00022729"/>
    </source>
</evidence>
<reference evidence="13 14" key="1">
    <citation type="submission" date="2024-11" db="EMBL/GenBank/DDBJ databases">
        <title>A near-complete genome assembly of Cinchona calisaya.</title>
        <authorList>
            <person name="Lian D.C."/>
            <person name="Zhao X.W."/>
            <person name="Wei L."/>
        </authorList>
    </citation>
    <scope>NUCLEOTIDE SEQUENCE [LARGE SCALE GENOMIC DNA]</scope>
    <source>
        <tissue evidence="13">Nenye</tissue>
    </source>
</reference>
<evidence type="ECO:0000256" key="4">
    <source>
        <dbReference type="ARBA" id="ARBA00022692"/>
    </source>
</evidence>
<evidence type="ECO:0000256" key="7">
    <source>
        <dbReference type="ARBA" id="ARBA00022989"/>
    </source>
</evidence>
<keyword evidence="7 10" id="KW-1133">Transmembrane helix</keyword>
<evidence type="ECO:0000256" key="6">
    <source>
        <dbReference type="ARBA" id="ARBA00022737"/>
    </source>
</evidence>
<keyword evidence="5 11" id="KW-0732">Signal</keyword>
<dbReference type="InterPro" id="IPR013210">
    <property type="entry name" value="LRR_N_plant-typ"/>
</dbReference>
<feature type="chain" id="PRO_5044886906" description="Leucine-rich repeat-containing N-terminal plant-type domain-containing protein" evidence="11">
    <location>
        <begin position="25"/>
        <end position="715"/>
    </location>
</feature>
<keyword evidence="4 10" id="KW-0812">Transmembrane</keyword>
<dbReference type="Gene3D" id="3.80.10.10">
    <property type="entry name" value="Ribonuclease Inhibitor"/>
    <property type="match status" value="2"/>
</dbReference>
<dbReference type="AlphaFoldDB" id="A0ABD2ZPN3"/>
<comment type="similarity">
    <text evidence="2">Belongs to the RLP family.</text>
</comment>
<evidence type="ECO:0000256" key="8">
    <source>
        <dbReference type="ARBA" id="ARBA00023136"/>
    </source>
</evidence>
<name>A0ABD2ZPN3_9GENT</name>
<evidence type="ECO:0000313" key="13">
    <source>
        <dbReference type="EMBL" id="KAL3520811.1"/>
    </source>
</evidence>
<feature type="signal peptide" evidence="11">
    <location>
        <begin position="1"/>
        <end position="24"/>
    </location>
</feature>
<evidence type="ECO:0000313" key="14">
    <source>
        <dbReference type="Proteomes" id="UP001630127"/>
    </source>
</evidence>
<keyword evidence="3" id="KW-0433">Leucine-rich repeat</keyword>
<dbReference type="Proteomes" id="UP001630127">
    <property type="component" value="Unassembled WGS sequence"/>
</dbReference>
<dbReference type="EMBL" id="JBJUIK010000008">
    <property type="protein sequence ID" value="KAL3520811.1"/>
    <property type="molecule type" value="Genomic_DNA"/>
</dbReference>
<keyword evidence="6" id="KW-0677">Repeat</keyword>
<evidence type="ECO:0000256" key="10">
    <source>
        <dbReference type="SAM" id="Phobius"/>
    </source>
</evidence>
<gene>
    <name evidence="13" type="ORF">ACH5RR_018960</name>
</gene>